<sequence>MAEQDLTRGPIGKTLFWFSLPVLGSNVLQSLNASINAMWIGHYLGESALTAASNANILLFFLLGVVFGISMANTILIGQSIGAKNHVLTQRIVGTSATFFVLMSVAVSVFGYVFTPELLGALGTPGDAREFAVAYLRIIFVALPVMYFYNFVMMALRGAGDARTPFRFMLLSAGLDIALNPLLIFGWGPIPPFGIAGSAGATLIAQTVSLAALMYTLYRRRDPLWLTRRDWKYLRIDPGLLRLIVVKGLPMGLQMVVISSSAMVMMGFVNGYGSQTTAAYGVASQLWTYVQMPALAIGAGVSSMTAQNVGAGLWDRVSKIGRVGVGLNFVMTGALVIAILLFNKQFMNAFLPGDGYAISVAQHINAVVAWSFVLFGVTIVLFGVVRATGAVTAPLVILFVSQWVIRLPFAWQMQKTWGAEAIWWSFPLGFAVSLLMALSYYKWGNWRGVRMLPKGPPAVAQTEDAASAAAGPAPVPVPVAAAQSASPSSSSASPPAESHPSASRSAATGPAPDSGNAPRDPRA</sequence>
<gene>
    <name evidence="9" type="primary">mepA_3</name>
    <name evidence="9" type="ORF">PCA20602_00446</name>
</gene>
<feature type="transmembrane region" description="Helical" evidence="8">
    <location>
        <begin position="57"/>
        <end position="80"/>
    </location>
</feature>
<dbReference type="InterPro" id="IPR048279">
    <property type="entry name" value="MdtK-like"/>
</dbReference>
<dbReference type="Pfam" id="PF01554">
    <property type="entry name" value="MatE"/>
    <property type="match status" value="2"/>
</dbReference>
<feature type="transmembrane region" description="Helical" evidence="8">
    <location>
        <begin position="323"/>
        <end position="343"/>
    </location>
</feature>
<dbReference type="PANTHER" id="PTHR43549">
    <property type="entry name" value="MULTIDRUG RESISTANCE PROTEIN YPNP-RELATED"/>
    <property type="match status" value="1"/>
</dbReference>
<name>A0ABY6VPF5_9BURK</name>
<feature type="transmembrane region" description="Helical" evidence="8">
    <location>
        <begin position="134"/>
        <end position="156"/>
    </location>
</feature>
<dbReference type="NCBIfam" id="TIGR00797">
    <property type="entry name" value="matE"/>
    <property type="match status" value="1"/>
</dbReference>
<evidence type="ECO:0000256" key="7">
    <source>
        <dbReference type="SAM" id="MobiDB-lite"/>
    </source>
</evidence>
<accession>A0ABY6VPF5</accession>
<keyword evidence="4 8" id="KW-0812">Transmembrane</keyword>
<feature type="transmembrane region" description="Helical" evidence="8">
    <location>
        <begin position="168"/>
        <end position="187"/>
    </location>
</feature>
<comment type="caution">
    <text evidence="9">The sequence shown here is derived from an EMBL/GenBank/DDBJ whole genome shotgun (WGS) entry which is preliminary data.</text>
</comment>
<evidence type="ECO:0000256" key="5">
    <source>
        <dbReference type="ARBA" id="ARBA00022989"/>
    </source>
</evidence>
<dbReference type="Proteomes" id="UP000366065">
    <property type="component" value="Unassembled WGS sequence"/>
</dbReference>
<comment type="subcellular location">
    <subcellularLocation>
        <location evidence="1">Cell inner membrane</location>
        <topology evidence="1">Multi-pass membrane protein</topology>
    </subcellularLocation>
</comment>
<keyword evidence="5 8" id="KW-1133">Transmembrane helix</keyword>
<evidence type="ECO:0000256" key="4">
    <source>
        <dbReference type="ARBA" id="ARBA00022692"/>
    </source>
</evidence>
<dbReference type="CDD" id="cd13138">
    <property type="entry name" value="MATE_yoeA_like"/>
    <property type="match status" value="1"/>
</dbReference>
<keyword evidence="6 8" id="KW-0472">Membrane</keyword>
<dbReference type="InterPro" id="IPR002528">
    <property type="entry name" value="MATE_fam"/>
</dbReference>
<feature type="transmembrane region" description="Helical" evidence="8">
    <location>
        <begin position="391"/>
        <end position="409"/>
    </location>
</feature>
<feature type="compositionally biased region" description="Low complexity" evidence="7">
    <location>
        <begin position="479"/>
        <end position="507"/>
    </location>
</feature>
<dbReference type="EMBL" id="CABPRV010000001">
    <property type="protein sequence ID" value="VVD67609.1"/>
    <property type="molecule type" value="Genomic_DNA"/>
</dbReference>
<feature type="transmembrane region" description="Helical" evidence="8">
    <location>
        <begin position="239"/>
        <end position="269"/>
    </location>
</feature>
<evidence type="ECO:0000256" key="1">
    <source>
        <dbReference type="ARBA" id="ARBA00004429"/>
    </source>
</evidence>
<evidence type="ECO:0000256" key="2">
    <source>
        <dbReference type="ARBA" id="ARBA00022448"/>
    </source>
</evidence>
<keyword evidence="10" id="KW-1185">Reference proteome</keyword>
<dbReference type="PIRSF" id="PIRSF006603">
    <property type="entry name" value="DinF"/>
    <property type="match status" value="1"/>
</dbReference>
<feature type="transmembrane region" description="Helical" evidence="8">
    <location>
        <begin position="421"/>
        <end position="441"/>
    </location>
</feature>
<dbReference type="PANTHER" id="PTHR43549:SF3">
    <property type="entry name" value="MULTIDRUG RESISTANCE PROTEIN YPNP-RELATED"/>
    <property type="match status" value="1"/>
</dbReference>
<feature type="transmembrane region" description="Helical" evidence="8">
    <location>
        <begin position="92"/>
        <end position="114"/>
    </location>
</feature>
<protein>
    <submittedName>
        <fullName evidence="9">Multidrug export protein MepA</fullName>
    </submittedName>
</protein>
<keyword evidence="3" id="KW-1003">Cell membrane</keyword>
<proteinExistence type="predicted"/>
<feature type="transmembrane region" description="Helical" evidence="8">
    <location>
        <begin position="363"/>
        <end position="384"/>
    </location>
</feature>
<reference evidence="9 10" key="1">
    <citation type="submission" date="2019-08" db="EMBL/GenBank/DDBJ databases">
        <authorList>
            <person name="Peeters C."/>
        </authorList>
    </citation>
    <scope>NUCLEOTIDE SEQUENCE [LARGE SCALE GENOMIC DNA]</scope>
    <source>
        <strain evidence="9 10">LMG 20602</strain>
    </source>
</reference>
<dbReference type="RefSeq" id="WP_150719767.1">
    <property type="nucleotide sequence ID" value="NZ_CABPRV010000001.1"/>
</dbReference>
<evidence type="ECO:0000256" key="8">
    <source>
        <dbReference type="SAM" id="Phobius"/>
    </source>
</evidence>
<evidence type="ECO:0000313" key="10">
    <source>
        <dbReference type="Proteomes" id="UP000366065"/>
    </source>
</evidence>
<feature type="transmembrane region" description="Helical" evidence="8">
    <location>
        <begin position="193"/>
        <end position="218"/>
    </location>
</feature>
<evidence type="ECO:0000256" key="3">
    <source>
        <dbReference type="ARBA" id="ARBA00022475"/>
    </source>
</evidence>
<evidence type="ECO:0000313" key="9">
    <source>
        <dbReference type="EMBL" id="VVD67609.1"/>
    </source>
</evidence>
<feature type="region of interest" description="Disordered" evidence="7">
    <location>
        <begin position="479"/>
        <end position="523"/>
    </location>
</feature>
<keyword evidence="2" id="KW-0813">Transport</keyword>
<organism evidence="9 10">
    <name type="scientific">Pandoraea capi</name>
    <dbReference type="NCBI Taxonomy" id="2508286"/>
    <lineage>
        <taxon>Bacteria</taxon>
        <taxon>Pseudomonadati</taxon>
        <taxon>Pseudomonadota</taxon>
        <taxon>Betaproteobacteria</taxon>
        <taxon>Burkholderiales</taxon>
        <taxon>Burkholderiaceae</taxon>
        <taxon>Pandoraea</taxon>
    </lineage>
</organism>
<evidence type="ECO:0000256" key="6">
    <source>
        <dbReference type="ARBA" id="ARBA00023136"/>
    </source>
</evidence>
<dbReference type="InterPro" id="IPR052031">
    <property type="entry name" value="Membrane_Transporter-Flippase"/>
</dbReference>